<proteinExistence type="predicted"/>
<reference evidence="1 2" key="1">
    <citation type="journal article" date="2018" name="PLoS ONE">
        <title>The draft genome of Kipferlia bialata reveals reductive genome evolution in fornicate parasites.</title>
        <authorList>
            <person name="Tanifuji G."/>
            <person name="Takabayashi S."/>
            <person name="Kume K."/>
            <person name="Takagi M."/>
            <person name="Nakayama T."/>
            <person name="Kamikawa R."/>
            <person name="Inagaki Y."/>
            <person name="Hashimoto T."/>
        </authorList>
    </citation>
    <scope>NUCLEOTIDE SEQUENCE [LARGE SCALE GENOMIC DNA]</scope>
    <source>
        <strain evidence="1">NY0173</strain>
    </source>
</reference>
<protein>
    <recommendedName>
        <fullName evidence="3">Phosphotyrosine protein phosphatase I domain-containing protein</fullName>
    </recommendedName>
</protein>
<keyword evidence="2" id="KW-1185">Reference proteome</keyword>
<gene>
    <name evidence="1" type="ORF">KIPB_016544</name>
</gene>
<dbReference type="EMBL" id="BDIP01010190">
    <property type="protein sequence ID" value="GCA65210.1"/>
    <property type="molecule type" value="Genomic_DNA"/>
</dbReference>
<feature type="non-terminal residue" evidence="1">
    <location>
        <position position="55"/>
    </location>
</feature>
<accession>A0A391NXE6</accession>
<evidence type="ECO:0000313" key="2">
    <source>
        <dbReference type="Proteomes" id="UP000265618"/>
    </source>
</evidence>
<dbReference type="SUPFAM" id="SSF52788">
    <property type="entry name" value="Phosphotyrosine protein phosphatases I"/>
    <property type="match status" value="1"/>
</dbReference>
<dbReference type="AlphaFoldDB" id="A0A391NXE6"/>
<comment type="caution">
    <text evidence="1">The sequence shown here is derived from an EMBL/GenBank/DDBJ whole genome shotgun (WGS) entry which is preliminary data.</text>
</comment>
<evidence type="ECO:0008006" key="3">
    <source>
        <dbReference type="Google" id="ProtNLM"/>
    </source>
</evidence>
<dbReference type="InterPro" id="IPR036196">
    <property type="entry name" value="Ptyr_pPase_sf"/>
</dbReference>
<feature type="non-terminal residue" evidence="1">
    <location>
        <position position="1"/>
    </location>
</feature>
<sequence length="55" mass="6231">QQFTDYDLERADVVLCMTTDHLEEVQEEYPALSHKAMTMMSVLPPGTKDRDGSVT</sequence>
<dbReference type="Gene3D" id="3.40.50.2300">
    <property type="match status" value="1"/>
</dbReference>
<dbReference type="Proteomes" id="UP000265618">
    <property type="component" value="Unassembled WGS sequence"/>
</dbReference>
<name>A0A391NXE6_9EUKA</name>
<evidence type="ECO:0000313" key="1">
    <source>
        <dbReference type="EMBL" id="GCA65210.1"/>
    </source>
</evidence>
<organism evidence="1 2">
    <name type="scientific">Kipferlia bialata</name>
    <dbReference type="NCBI Taxonomy" id="797122"/>
    <lineage>
        <taxon>Eukaryota</taxon>
        <taxon>Metamonada</taxon>
        <taxon>Carpediemonas-like organisms</taxon>
        <taxon>Kipferlia</taxon>
    </lineage>
</organism>